<accession>A0AAD4MSD5</accession>
<dbReference type="Proteomes" id="UP001201812">
    <property type="component" value="Unassembled WGS sequence"/>
</dbReference>
<keyword evidence="2" id="KW-0732">Signal</keyword>
<feature type="region of interest" description="Disordered" evidence="1">
    <location>
        <begin position="342"/>
        <end position="411"/>
    </location>
</feature>
<evidence type="ECO:0000313" key="4">
    <source>
        <dbReference type="Proteomes" id="UP001201812"/>
    </source>
</evidence>
<comment type="caution">
    <text evidence="3">The sequence shown here is derived from an EMBL/GenBank/DDBJ whole genome shotgun (WGS) entry which is preliminary data.</text>
</comment>
<feature type="signal peptide" evidence="2">
    <location>
        <begin position="1"/>
        <end position="21"/>
    </location>
</feature>
<reference evidence="3" key="1">
    <citation type="submission" date="2022-01" db="EMBL/GenBank/DDBJ databases">
        <title>Genome Sequence Resource for Two Populations of Ditylenchus destructor, the Migratory Endoparasitic Phytonematode.</title>
        <authorList>
            <person name="Zhang H."/>
            <person name="Lin R."/>
            <person name="Xie B."/>
        </authorList>
    </citation>
    <scope>NUCLEOTIDE SEQUENCE</scope>
    <source>
        <strain evidence="3">BazhouSP</strain>
    </source>
</reference>
<feature type="compositionally biased region" description="Polar residues" evidence="1">
    <location>
        <begin position="291"/>
        <end position="311"/>
    </location>
</feature>
<feature type="compositionally biased region" description="Polar residues" evidence="1">
    <location>
        <begin position="375"/>
        <end position="391"/>
    </location>
</feature>
<protein>
    <submittedName>
        <fullName evidence="3">Prion-like-(Q/N-rich)-domain-bearing protein</fullName>
    </submittedName>
</protein>
<feature type="region of interest" description="Disordered" evidence="1">
    <location>
        <begin position="291"/>
        <end position="321"/>
    </location>
</feature>
<keyword evidence="3" id="KW-0034">Amyloid</keyword>
<feature type="chain" id="PRO_5042280267" evidence="2">
    <location>
        <begin position="22"/>
        <end position="636"/>
    </location>
</feature>
<dbReference type="AlphaFoldDB" id="A0AAD4MSD5"/>
<feature type="region of interest" description="Disordered" evidence="1">
    <location>
        <begin position="241"/>
        <end position="262"/>
    </location>
</feature>
<gene>
    <name evidence="3" type="ORF">DdX_14917</name>
</gene>
<keyword evidence="4" id="KW-1185">Reference proteome</keyword>
<feature type="region of interest" description="Disordered" evidence="1">
    <location>
        <begin position="425"/>
        <end position="444"/>
    </location>
</feature>
<evidence type="ECO:0000256" key="2">
    <source>
        <dbReference type="SAM" id="SignalP"/>
    </source>
</evidence>
<sequence length="636" mass="72056">MLDFRLRILTLFSVLLHATCTNPNASSTVPPALCSAAQRWTLDGRDLVKDYKGHVLLVSFMPLTCGETCDKELKKYETIVEKLNDEVRILIVARASESAEVVRSLAIKYPAVRFEHETTSAPVWSWFSATNHSHFIFDRCSRLAKIITTEGKRMDPHEYFHQVFSALKLATTYASCGWCQYDEKYVAEPGKEGSLKKQPPTSVKPMAPYALPHTLKVSTRISPTPEVHPTKITISYVRPRSPSPWVPTVTQEPPPTRGPAPTHPVTNPHANVVGHQLPVEIGQQPAQYRQNYASSDNSNNRNQLGSTIPETNPQPPHPRQFNMRKISMRTSTNMDWVKDEQAMASDTATETPRDNGSTIKGNRSSVIEVGRMPETGSSPTNIKSTENAQAQKQRESGQPKATVEPAPLYPEGSENFDYYEEDSEWTTPTPQRQIPAPTTLPPMWPTQPLMSDMNKDYGLELPCASYTDEICYQQQTQLKPNEIHKCCKERVLLTDQCVSGKCSNITQQLCCIQRFLQAKLSCCLDERQLEETKPGDRFSRCCYKHFVTDEDGCCTRTYASAQWRSVHELCLPNVEMDLGNVKVPMILPGTTLTTEYDFGKTEKWKFECKYGRHVPQFSYFEDEEDYDDDAKRPYSR</sequence>
<proteinExistence type="predicted"/>
<dbReference type="InterPro" id="IPR036249">
    <property type="entry name" value="Thioredoxin-like_sf"/>
</dbReference>
<keyword evidence="3" id="KW-0640">Prion</keyword>
<name>A0AAD4MSD5_9BILA</name>
<evidence type="ECO:0000313" key="3">
    <source>
        <dbReference type="EMBL" id="KAI1703378.1"/>
    </source>
</evidence>
<dbReference type="EMBL" id="JAKKPZ010000083">
    <property type="protein sequence ID" value="KAI1703378.1"/>
    <property type="molecule type" value="Genomic_DNA"/>
</dbReference>
<dbReference type="Gene3D" id="3.40.30.10">
    <property type="entry name" value="Glutaredoxin"/>
    <property type="match status" value="1"/>
</dbReference>
<dbReference type="SUPFAM" id="SSF52833">
    <property type="entry name" value="Thioredoxin-like"/>
    <property type="match status" value="1"/>
</dbReference>
<feature type="compositionally biased region" description="Pro residues" evidence="1">
    <location>
        <begin position="252"/>
        <end position="262"/>
    </location>
</feature>
<evidence type="ECO:0000256" key="1">
    <source>
        <dbReference type="SAM" id="MobiDB-lite"/>
    </source>
</evidence>
<organism evidence="3 4">
    <name type="scientific">Ditylenchus destructor</name>
    <dbReference type="NCBI Taxonomy" id="166010"/>
    <lineage>
        <taxon>Eukaryota</taxon>
        <taxon>Metazoa</taxon>
        <taxon>Ecdysozoa</taxon>
        <taxon>Nematoda</taxon>
        <taxon>Chromadorea</taxon>
        <taxon>Rhabditida</taxon>
        <taxon>Tylenchina</taxon>
        <taxon>Tylenchomorpha</taxon>
        <taxon>Sphaerularioidea</taxon>
        <taxon>Anguinidae</taxon>
        <taxon>Anguininae</taxon>
        <taxon>Ditylenchus</taxon>
    </lineage>
</organism>
<feature type="compositionally biased region" description="Polar residues" evidence="1">
    <location>
        <begin position="344"/>
        <end position="365"/>
    </location>
</feature>